<organism evidence="2 3">
    <name type="scientific">Crenichthys baileyi</name>
    <name type="common">White River springfish</name>
    <dbReference type="NCBI Taxonomy" id="28760"/>
    <lineage>
        <taxon>Eukaryota</taxon>
        <taxon>Metazoa</taxon>
        <taxon>Chordata</taxon>
        <taxon>Craniata</taxon>
        <taxon>Vertebrata</taxon>
        <taxon>Euteleostomi</taxon>
        <taxon>Actinopterygii</taxon>
        <taxon>Neopterygii</taxon>
        <taxon>Teleostei</taxon>
        <taxon>Neoteleostei</taxon>
        <taxon>Acanthomorphata</taxon>
        <taxon>Ovalentaria</taxon>
        <taxon>Atherinomorphae</taxon>
        <taxon>Cyprinodontiformes</taxon>
        <taxon>Goodeidae</taxon>
        <taxon>Crenichthys</taxon>
    </lineage>
</organism>
<feature type="compositionally biased region" description="Basic and acidic residues" evidence="1">
    <location>
        <begin position="53"/>
        <end position="71"/>
    </location>
</feature>
<evidence type="ECO:0000313" key="3">
    <source>
        <dbReference type="Proteomes" id="UP001311232"/>
    </source>
</evidence>
<sequence>MPGILQPPLEKSRGESQGKHPAATLQKPRGAAAMSPQTLPAAIYARADLAMDPETRDPGTHDSPSRGHQDAPRQQGKGPVQRHAKLHPQVQQGRRQRAPCQQRNPRPHTQDGTNSPSTRFPASGKHPGLVASTTPPTNPPHHRQCNNSPGRNINELSSTIDPTSKKRTQNWGPGRHGTMEMENPCSTPLTHPHPKALHEWLCDGVGGWRCLGMEREGLGGKMLSQGTSSLADPNRHPRSPSSKKGGRLRHIHRAQG</sequence>
<evidence type="ECO:0000256" key="1">
    <source>
        <dbReference type="SAM" id="MobiDB-lite"/>
    </source>
</evidence>
<feature type="compositionally biased region" description="Polar residues" evidence="1">
    <location>
        <begin position="110"/>
        <end position="120"/>
    </location>
</feature>
<reference evidence="2 3" key="1">
    <citation type="submission" date="2021-06" db="EMBL/GenBank/DDBJ databases">
        <authorList>
            <person name="Palmer J.M."/>
        </authorList>
    </citation>
    <scope>NUCLEOTIDE SEQUENCE [LARGE SCALE GENOMIC DNA]</scope>
    <source>
        <strain evidence="2 3">MEX-2019</strain>
        <tissue evidence="2">Muscle</tissue>
    </source>
</reference>
<feature type="compositionally biased region" description="Basic residues" evidence="1">
    <location>
        <begin position="244"/>
        <end position="256"/>
    </location>
</feature>
<accession>A0AAV9RFY2</accession>
<protein>
    <submittedName>
        <fullName evidence="2">Uncharacterized protein</fullName>
    </submittedName>
</protein>
<evidence type="ECO:0000313" key="2">
    <source>
        <dbReference type="EMBL" id="KAK5607876.1"/>
    </source>
</evidence>
<dbReference type="AlphaFoldDB" id="A0AAV9RFY2"/>
<feature type="region of interest" description="Disordered" evidence="1">
    <location>
        <begin position="221"/>
        <end position="256"/>
    </location>
</feature>
<keyword evidence="3" id="KW-1185">Reference proteome</keyword>
<feature type="compositionally biased region" description="Polar residues" evidence="1">
    <location>
        <begin position="89"/>
        <end position="104"/>
    </location>
</feature>
<name>A0AAV9RFY2_9TELE</name>
<comment type="caution">
    <text evidence="2">The sequence shown here is derived from an EMBL/GenBank/DDBJ whole genome shotgun (WGS) entry which is preliminary data.</text>
</comment>
<gene>
    <name evidence="2" type="ORF">CRENBAI_009596</name>
</gene>
<feature type="compositionally biased region" description="Polar residues" evidence="1">
    <location>
        <begin position="145"/>
        <end position="162"/>
    </location>
</feature>
<dbReference type="Proteomes" id="UP001311232">
    <property type="component" value="Unassembled WGS sequence"/>
</dbReference>
<proteinExistence type="predicted"/>
<feature type="region of interest" description="Disordered" evidence="1">
    <location>
        <begin position="1"/>
        <end position="180"/>
    </location>
</feature>
<dbReference type="EMBL" id="JAHHUM010001916">
    <property type="protein sequence ID" value="KAK5607876.1"/>
    <property type="molecule type" value="Genomic_DNA"/>
</dbReference>